<sequence length="714" mass="78491">MAMAAMALTFASAKKHKTSSKERFQPRSTSKINQAHKKVGDVLFNADIGALAKWADDPKSPHKKIQVFLYPSFEVRYPDKTSQTPSTTPFEAAGLEPQNQCDFATSDDGAIRTDGLARDDDVKGTARTADTDEKIAHSKFTRDTEYVQVGGAPALASAAALLKSYLHHNNHLITESIEVAHLALVPSARLEDWEPLRTDIPHFAVVPECCVATSRVLRTALATRPYLFLLTHDASGRNNAPYDARMERDVPATDQGEDECECGNRCVVVPWPAPLGPAYIRGNIPDDEKSTPPTPMMINRPFLLSFWGGFGDSSFSVTRGAFSKLGSNMHRIVSALARYPRNNGGYGDHAVVIDERAERTLQGESMPSACAARLASTSIFCLHPPLDGDHGKEVHRSLRAYFFTAMSYGCIPVVFERQASEGVDNLHFARNHRSHGYLRRAGAVVTLPDALLSDDNATDSVQTILKTLSTVVKERRVDAMRTAATEYARTMNWSRRAPLYALGAMLQRHWSSAPISGDEESVEEAADVVARMPNADDRLSELDEAERNRTSPIRGDAKFEKDIALRESFKGMKEAERIDAINVNRKGVVARQGLRASLEHAHAKHKALHMRDDSSVRRVHVAGTLDGVMLRKAGDGGLGMPNGAKAARAEHVGVGGSIPLMAHSHHVAGVAMPAFRTTPLKRTLPLRKQMNQELRHAMTIKQINQQRQRQDAQS</sequence>
<feature type="compositionally biased region" description="Polar residues" evidence="1">
    <location>
        <begin position="80"/>
        <end position="89"/>
    </location>
</feature>
<evidence type="ECO:0000313" key="3">
    <source>
        <dbReference type="Proteomes" id="UP000660262"/>
    </source>
</evidence>
<organism evidence="2 3">
    <name type="scientific">Pycnococcus provasolii</name>
    <dbReference type="NCBI Taxonomy" id="41880"/>
    <lineage>
        <taxon>Eukaryota</taxon>
        <taxon>Viridiplantae</taxon>
        <taxon>Chlorophyta</taxon>
        <taxon>Pseudoscourfieldiophyceae</taxon>
        <taxon>Pseudoscourfieldiales</taxon>
        <taxon>Pycnococcaceae</taxon>
        <taxon>Pycnococcus</taxon>
    </lineage>
</organism>
<feature type="region of interest" description="Disordered" evidence="1">
    <location>
        <begin position="80"/>
        <end position="116"/>
    </location>
</feature>
<gene>
    <name evidence="2" type="ORF">PPROV_000466900</name>
</gene>
<evidence type="ECO:0000256" key="1">
    <source>
        <dbReference type="SAM" id="MobiDB-lite"/>
    </source>
</evidence>
<evidence type="ECO:0000313" key="2">
    <source>
        <dbReference type="EMBL" id="GHP05922.1"/>
    </source>
</evidence>
<comment type="caution">
    <text evidence="2">The sequence shown here is derived from an EMBL/GenBank/DDBJ whole genome shotgun (WGS) entry which is preliminary data.</text>
</comment>
<dbReference type="AlphaFoldDB" id="A0A830HGN6"/>
<proteinExistence type="predicted"/>
<keyword evidence="3" id="KW-1185">Reference proteome</keyword>
<accession>A0A830HGN6</accession>
<protein>
    <recommendedName>
        <fullName evidence="4">Exostosin GT47 domain-containing protein</fullName>
    </recommendedName>
</protein>
<evidence type="ECO:0008006" key="4">
    <source>
        <dbReference type="Google" id="ProtNLM"/>
    </source>
</evidence>
<reference evidence="2" key="1">
    <citation type="submission" date="2020-10" db="EMBL/GenBank/DDBJ databases">
        <title>Unveiling of a novel bifunctional photoreceptor, Dualchrome1, isolated from a cosmopolitan green alga.</title>
        <authorList>
            <person name="Suzuki S."/>
            <person name="Kawachi M."/>
        </authorList>
    </citation>
    <scope>NUCLEOTIDE SEQUENCE</scope>
    <source>
        <strain evidence="2">NIES 2893</strain>
    </source>
</reference>
<dbReference type="Proteomes" id="UP000660262">
    <property type="component" value="Unassembled WGS sequence"/>
</dbReference>
<name>A0A830HGN6_9CHLO</name>
<dbReference type="EMBL" id="BNJQ01000011">
    <property type="protein sequence ID" value="GHP05922.1"/>
    <property type="molecule type" value="Genomic_DNA"/>
</dbReference>